<dbReference type="AlphaFoldDB" id="A0A7U4LGG9"/>
<dbReference type="InterPro" id="IPR011495">
    <property type="entry name" value="Sig_transdc_His_kin_sub2_dim/P"/>
</dbReference>
<dbReference type="Pfam" id="PF02518">
    <property type="entry name" value="HATPase_c"/>
    <property type="match status" value="1"/>
</dbReference>
<keyword evidence="11" id="KW-0902">Two-component regulatory system</keyword>
<accession>A0A7U4LGG9</accession>
<dbReference type="PANTHER" id="PTHR41523:SF8">
    <property type="entry name" value="ETHYLENE RESPONSE SENSOR PROTEIN"/>
    <property type="match status" value="1"/>
</dbReference>
<keyword evidence="6 13" id="KW-0812">Transmembrane</keyword>
<protein>
    <recommendedName>
        <fullName evidence="3">histidine kinase</fullName>
        <ecNumber evidence="3">2.7.13.3</ecNumber>
    </recommendedName>
</protein>
<evidence type="ECO:0000259" key="14">
    <source>
        <dbReference type="PROSITE" id="PS50109"/>
    </source>
</evidence>
<proteinExistence type="predicted"/>
<evidence type="ECO:0000256" key="7">
    <source>
        <dbReference type="ARBA" id="ARBA00022741"/>
    </source>
</evidence>
<dbReference type="GO" id="GO:0005524">
    <property type="term" value="F:ATP binding"/>
    <property type="evidence" value="ECO:0007669"/>
    <property type="project" value="UniProtKB-KW"/>
</dbReference>
<evidence type="ECO:0000256" key="4">
    <source>
        <dbReference type="ARBA" id="ARBA00022553"/>
    </source>
</evidence>
<evidence type="ECO:0000256" key="3">
    <source>
        <dbReference type="ARBA" id="ARBA00012438"/>
    </source>
</evidence>
<dbReference type="EMBL" id="CP010836">
    <property type="protein sequence ID" value="AJP73288.1"/>
    <property type="molecule type" value="Genomic_DNA"/>
</dbReference>
<evidence type="ECO:0000256" key="11">
    <source>
        <dbReference type="ARBA" id="ARBA00023012"/>
    </source>
</evidence>
<dbReference type="GO" id="GO:0000160">
    <property type="term" value="P:phosphorelay signal transduction system"/>
    <property type="evidence" value="ECO:0007669"/>
    <property type="project" value="UniProtKB-KW"/>
</dbReference>
<sequence>MLPTEPTRWIERLPIWRDRPLAAVAATLGMVGLALLARLAADGVLPPGFPYLTFFPAVLLTSFLFGAELGAVAAVLCGLFAWYFFIPPVRTLNLTLGSAVALAFYAFVTATDIAIVFWMQRANARLRHARERNRALATTRALLFRELQHRVSNNLQVAAGLLTLQKRRIDDPDARAALDESARRIGVIGRISRQLYREDGGAIPLGDLLGPLVADIVEAGGKRVEVAIHDPAALVLSPDAAVPVALVVAESVANAIEHGFAGRDSGRIALTCAQDGGMLRITVHDDGAGLGADFDMQASSSLGLGIAKMLATQLGGSFRLHGGQGTTAELTLPA</sequence>
<evidence type="ECO:0000256" key="8">
    <source>
        <dbReference type="ARBA" id="ARBA00022777"/>
    </source>
</evidence>
<dbReference type="SUPFAM" id="SSF55874">
    <property type="entry name" value="ATPase domain of HSP90 chaperone/DNA topoisomerase II/histidine kinase"/>
    <property type="match status" value="1"/>
</dbReference>
<evidence type="ECO:0000256" key="13">
    <source>
        <dbReference type="SAM" id="Phobius"/>
    </source>
</evidence>
<dbReference type="GO" id="GO:0004673">
    <property type="term" value="F:protein histidine kinase activity"/>
    <property type="evidence" value="ECO:0007669"/>
    <property type="project" value="UniProtKB-EC"/>
</dbReference>
<dbReference type="SMART" id="SM00387">
    <property type="entry name" value="HATPase_c"/>
    <property type="match status" value="1"/>
</dbReference>
<keyword evidence="10 13" id="KW-1133">Transmembrane helix</keyword>
<dbReference type="Gene3D" id="1.20.120.620">
    <property type="entry name" value="Backbone structure of the membrane domain of e. Coli histidine kinase receptor kdpd"/>
    <property type="match status" value="1"/>
</dbReference>
<feature type="domain" description="Histidine kinase" evidence="14">
    <location>
        <begin position="146"/>
        <end position="334"/>
    </location>
</feature>
<comment type="catalytic activity">
    <reaction evidence="1">
        <text>ATP + protein L-histidine = ADP + protein N-phospho-L-histidine.</text>
        <dbReference type="EC" id="2.7.13.3"/>
    </reaction>
</comment>
<organism evidence="15 16">
    <name type="scientific">Sphingomonas hengshuiensis</name>
    <dbReference type="NCBI Taxonomy" id="1609977"/>
    <lineage>
        <taxon>Bacteria</taxon>
        <taxon>Pseudomonadati</taxon>
        <taxon>Pseudomonadota</taxon>
        <taxon>Alphaproteobacteria</taxon>
        <taxon>Sphingomonadales</taxon>
        <taxon>Sphingomonadaceae</taxon>
        <taxon>Sphingomonas</taxon>
    </lineage>
</organism>
<dbReference type="PANTHER" id="PTHR41523">
    <property type="entry name" value="TWO-COMPONENT SYSTEM SENSOR PROTEIN"/>
    <property type="match status" value="1"/>
</dbReference>
<evidence type="ECO:0000256" key="2">
    <source>
        <dbReference type="ARBA" id="ARBA00004141"/>
    </source>
</evidence>
<dbReference type="Pfam" id="PF13493">
    <property type="entry name" value="DUF4118"/>
    <property type="match status" value="1"/>
</dbReference>
<name>A0A7U4LGG9_9SPHN</name>
<evidence type="ECO:0000256" key="9">
    <source>
        <dbReference type="ARBA" id="ARBA00022840"/>
    </source>
</evidence>
<dbReference type="EC" id="2.7.13.3" evidence="3"/>
<dbReference type="PROSITE" id="PS50109">
    <property type="entry name" value="HIS_KIN"/>
    <property type="match status" value="1"/>
</dbReference>
<dbReference type="Proteomes" id="UP000032300">
    <property type="component" value="Chromosome"/>
</dbReference>
<dbReference type="KEGG" id="sphi:TS85_18040"/>
<dbReference type="GO" id="GO:0016020">
    <property type="term" value="C:membrane"/>
    <property type="evidence" value="ECO:0007669"/>
    <property type="project" value="UniProtKB-SubCell"/>
</dbReference>
<comment type="subcellular location">
    <subcellularLocation>
        <location evidence="2">Membrane</location>
        <topology evidence="2">Multi-pass membrane protein</topology>
    </subcellularLocation>
</comment>
<evidence type="ECO:0000256" key="1">
    <source>
        <dbReference type="ARBA" id="ARBA00000085"/>
    </source>
</evidence>
<dbReference type="InterPro" id="IPR036890">
    <property type="entry name" value="HATPase_C_sf"/>
</dbReference>
<reference evidence="15 16" key="1">
    <citation type="journal article" date="2015" name="Int. J. Syst. Evol. Microbiol.">
        <title>Sphingomonas hengshuiensis sp. nov., isolated from lake wetland.</title>
        <authorList>
            <person name="Wei S."/>
            <person name="Wang T."/>
            <person name="Liu H."/>
            <person name="Zhang C."/>
            <person name="Guo J."/>
            <person name="Wang Q."/>
            <person name="Liang K."/>
            <person name="Zhang Z."/>
        </authorList>
    </citation>
    <scope>NUCLEOTIDE SEQUENCE [LARGE SCALE GENOMIC DNA]</scope>
    <source>
        <strain evidence="15 16">WHSC-8</strain>
    </source>
</reference>
<gene>
    <name evidence="15" type="ORF">TS85_18040</name>
</gene>
<keyword evidence="4" id="KW-0597">Phosphoprotein</keyword>
<keyword evidence="16" id="KW-1185">Reference proteome</keyword>
<dbReference type="InterPro" id="IPR025201">
    <property type="entry name" value="KdpD_TM"/>
</dbReference>
<evidence type="ECO:0000256" key="12">
    <source>
        <dbReference type="ARBA" id="ARBA00023136"/>
    </source>
</evidence>
<dbReference type="InterPro" id="IPR005467">
    <property type="entry name" value="His_kinase_dom"/>
</dbReference>
<keyword evidence="8" id="KW-0418">Kinase</keyword>
<evidence type="ECO:0000313" key="15">
    <source>
        <dbReference type="EMBL" id="AJP73288.1"/>
    </source>
</evidence>
<feature type="transmembrane region" description="Helical" evidence="13">
    <location>
        <begin position="96"/>
        <end position="118"/>
    </location>
</feature>
<dbReference type="InterPro" id="IPR003594">
    <property type="entry name" value="HATPase_dom"/>
</dbReference>
<keyword evidence="12 13" id="KW-0472">Membrane</keyword>
<reference evidence="15 16" key="2">
    <citation type="submission" date="2015-02" db="EMBL/GenBank/DDBJ databases">
        <title>The complete genome of Sphingomonas hengshuiensis sp. WHSC-8 isolated from soil of Hengshui Lake.</title>
        <authorList>
            <person name="Wei S."/>
            <person name="Guo J."/>
            <person name="Su C."/>
            <person name="Wu R."/>
            <person name="Zhang Z."/>
            <person name="Liang K."/>
            <person name="Li H."/>
            <person name="Wang T."/>
            <person name="Liu H."/>
            <person name="Zhang C."/>
            <person name="Li Z."/>
            <person name="Wang Q."/>
            <person name="Meng J."/>
        </authorList>
    </citation>
    <scope>NUCLEOTIDE SEQUENCE [LARGE SCALE GENOMIC DNA]</scope>
    <source>
        <strain evidence="15 16">WHSC-8</strain>
    </source>
</reference>
<keyword evidence="7" id="KW-0547">Nucleotide-binding</keyword>
<evidence type="ECO:0000313" key="16">
    <source>
        <dbReference type="Proteomes" id="UP000032300"/>
    </source>
</evidence>
<dbReference type="Pfam" id="PF07568">
    <property type="entry name" value="HisKA_2"/>
    <property type="match status" value="1"/>
</dbReference>
<keyword evidence="5" id="KW-0808">Transferase</keyword>
<evidence type="ECO:0000256" key="10">
    <source>
        <dbReference type="ARBA" id="ARBA00022989"/>
    </source>
</evidence>
<dbReference type="Gene3D" id="3.30.565.10">
    <property type="entry name" value="Histidine kinase-like ATPase, C-terminal domain"/>
    <property type="match status" value="1"/>
</dbReference>
<feature type="transmembrane region" description="Helical" evidence="13">
    <location>
        <begin position="51"/>
        <end position="84"/>
    </location>
</feature>
<dbReference type="RefSeq" id="WP_044334076.1">
    <property type="nucleotide sequence ID" value="NZ_CP010836.1"/>
</dbReference>
<evidence type="ECO:0000256" key="5">
    <source>
        <dbReference type="ARBA" id="ARBA00022679"/>
    </source>
</evidence>
<evidence type="ECO:0000256" key="6">
    <source>
        <dbReference type="ARBA" id="ARBA00022692"/>
    </source>
</evidence>
<dbReference type="InterPro" id="IPR038318">
    <property type="entry name" value="KdpD_sf"/>
</dbReference>
<feature type="transmembrane region" description="Helical" evidence="13">
    <location>
        <begin position="20"/>
        <end position="39"/>
    </location>
</feature>
<keyword evidence="9" id="KW-0067">ATP-binding</keyword>